<dbReference type="PANTHER" id="PTHR46332">
    <property type="entry name" value="ASPARTATE BETA-HYDROXYLASE DOMAIN-CONTAINING PROTEIN 2"/>
    <property type="match status" value="1"/>
</dbReference>
<dbReference type="AlphaFoldDB" id="A0A7S4B085"/>
<dbReference type="EMBL" id="HBIZ01003881">
    <property type="protein sequence ID" value="CAE0749535.1"/>
    <property type="molecule type" value="Transcribed_RNA"/>
</dbReference>
<dbReference type="Gene3D" id="2.60.120.330">
    <property type="entry name" value="B-lactam Antibiotic, Isopenicillin N Synthase, Chain"/>
    <property type="match status" value="1"/>
</dbReference>
<keyword evidence="4" id="KW-0732">Signal</keyword>
<reference evidence="6" key="1">
    <citation type="submission" date="2021-01" db="EMBL/GenBank/DDBJ databases">
        <authorList>
            <person name="Corre E."/>
            <person name="Pelletier E."/>
            <person name="Niang G."/>
            <person name="Scheremetjew M."/>
            <person name="Finn R."/>
            <person name="Kale V."/>
            <person name="Holt S."/>
            <person name="Cochrane G."/>
            <person name="Meng A."/>
            <person name="Brown T."/>
            <person name="Cohen L."/>
        </authorList>
    </citation>
    <scope>NUCLEOTIDE SEQUENCE</scope>
    <source>
        <strain evidence="6">CCMP645</strain>
    </source>
</reference>
<evidence type="ECO:0000256" key="2">
    <source>
        <dbReference type="ARBA" id="ARBA00022964"/>
    </source>
</evidence>
<sequence>MGLCTVVVLLSVAHAAAGLRPHFSSHWARRIDHTRILQPQHRVFNGQSADKGTDELNELALGTKMQSNECAAFGPTNGLSMAGDYALRTRTPVLLTESSLAARVDAAVCSIYGAEETRRVREAWARLARGEMVERQLVEGSAMMVQQANSYVEGLRAQPWHDVGKRKWAKKLESKWRIVRDELKAALADESSLLEKGNNVWAGAVDAGAGAAYGADWKTLVLCDRTVWDPVNSQLFPKTCEVLHASKVPLVEAFFAKMPPQTSIAPHSDMCNFVLTYHLGIIVPEGQCDLTVGDEKREWANGRAMLFDTSILHSAENRAPVTR</sequence>
<evidence type="ECO:0000256" key="4">
    <source>
        <dbReference type="SAM" id="SignalP"/>
    </source>
</evidence>
<dbReference type="PANTHER" id="PTHR46332:SF5">
    <property type="entry name" value="ASPARTATE BETA-HYDROXYLASE DOMAIN CONTAINING 2"/>
    <property type="match status" value="1"/>
</dbReference>
<dbReference type="GO" id="GO:0051213">
    <property type="term" value="F:dioxygenase activity"/>
    <property type="evidence" value="ECO:0007669"/>
    <property type="project" value="UniProtKB-KW"/>
</dbReference>
<keyword evidence="3" id="KW-0560">Oxidoreductase</keyword>
<dbReference type="SUPFAM" id="SSF51197">
    <property type="entry name" value="Clavaminate synthase-like"/>
    <property type="match status" value="1"/>
</dbReference>
<dbReference type="GO" id="GO:0016020">
    <property type="term" value="C:membrane"/>
    <property type="evidence" value="ECO:0007669"/>
    <property type="project" value="TreeGrafter"/>
</dbReference>
<evidence type="ECO:0000256" key="1">
    <source>
        <dbReference type="ARBA" id="ARBA00007730"/>
    </source>
</evidence>
<dbReference type="Pfam" id="PF05118">
    <property type="entry name" value="Asp_Arg_Hydrox"/>
    <property type="match status" value="1"/>
</dbReference>
<comment type="similarity">
    <text evidence="1">Belongs to the aspartyl/asparaginyl beta-hydroxylase family.</text>
</comment>
<organism evidence="6">
    <name type="scientific">Chrysotila carterae</name>
    <name type="common">Marine alga</name>
    <name type="synonym">Syracosphaera carterae</name>
    <dbReference type="NCBI Taxonomy" id="13221"/>
    <lineage>
        <taxon>Eukaryota</taxon>
        <taxon>Haptista</taxon>
        <taxon>Haptophyta</taxon>
        <taxon>Prymnesiophyceae</taxon>
        <taxon>Isochrysidales</taxon>
        <taxon>Isochrysidaceae</taxon>
        <taxon>Chrysotila</taxon>
    </lineage>
</organism>
<accession>A0A7S4B085</accession>
<evidence type="ECO:0000313" key="6">
    <source>
        <dbReference type="EMBL" id="CAE0749535.1"/>
    </source>
</evidence>
<dbReference type="InterPro" id="IPR007803">
    <property type="entry name" value="Asp/Arg/Pro-Hydrxlase"/>
</dbReference>
<keyword evidence="2" id="KW-0223">Dioxygenase</keyword>
<dbReference type="InterPro" id="IPR027443">
    <property type="entry name" value="IPNS-like_sf"/>
</dbReference>
<proteinExistence type="inferred from homology"/>
<evidence type="ECO:0000259" key="5">
    <source>
        <dbReference type="Pfam" id="PF05118"/>
    </source>
</evidence>
<evidence type="ECO:0000256" key="3">
    <source>
        <dbReference type="ARBA" id="ARBA00023002"/>
    </source>
</evidence>
<name>A0A7S4B085_CHRCT</name>
<feature type="domain" description="Aspartyl/asparaginy/proline hydroxylase" evidence="5">
    <location>
        <begin position="173"/>
        <end position="323"/>
    </location>
</feature>
<feature type="chain" id="PRO_5031125249" description="Aspartyl/asparaginy/proline hydroxylase domain-containing protein" evidence="4">
    <location>
        <begin position="19"/>
        <end position="323"/>
    </location>
</feature>
<dbReference type="InterPro" id="IPR051821">
    <property type="entry name" value="Asp/Asn_beta-hydroxylase"/>
</dbReference>
<feature type="signal peptide" evidence="4">
    <location>
        <begin position="1"/>
        <end position="18"/>
    </location>
</feature>
<protein>
    <recommendedName>
        <fullName evidence="5">Aspartyl/asparaginy/proline hydroxylase domain-containing protein</fullName>
    </recommendedName>
</protein>
<gene>
    <name evidence="6" type="ORF">PCAR00345_LOCUS2118</name>
</gene>